<evidence type="ECO:0000313" key="5">
    <source>
        <dbReference type="Proteomes" id="UP000029096"/>
    </source>
</evidence>
<dbReference type="AlphaFoldDB" id="A0A086ZHT2"/>
<evidence type="ECO:0000259" key="3">
    <source>
        <dbReference type="Pfam" id="PF20171"/>
    </source>
</evidence>
<keyword evidence="5" id="KW-1185">Reference proteome</keyword>
<dbReference type="PANTHER" id="PTHR38658">
    <property type="entry name" value="OXPP CYCLE PROTEIN OPCA-RELATED"/>
    <property type="match status" value="1"/>
</dbReference>
<dbReference type="EMBL" id="JGYP01000002">
    <property type="protein sequence ID" value="KFI46082.1"/>
    <property type="molecule type" value="Genomic_DNA"/>
</dbReference>
<dbReference type="InterPro" id="IPR046801">
    <property type="entry name" value="OpcA_G6PD_N"/>
</dbReference>
<evidence type="ECO:0000256" key="1">
    <source>
        <dbReference type="SAM" id="MobiDB-lite"/>
    </source>
</evidence>
<sequence>MIINMPNTETNRIARKIEELHQERGEAGNDRVLTLIISTEKDELKEALEAANGASREHPCRVIAVINDDGSPDSTPNQAGQTTVTTSNDVPESPVNTAHSSNVTAMAAPNATCDVITIDPDGAATDLDAQVRFGADAGAGEVIILQPRGGLKRHADTLVMPLLVPDIPIVTWWPTNPPANPANDPLGAMSGRRITDAARSNNPAATFERLAANWEPQDIDLAWTRITIWRAMLASMLDQPPHLPVTSVKLTGGERSLPLQLLATWLGRQLAAPVSMEYVPDTDFITGVYLERGDGTLSLTREHSDEAVISQPGQKPQTVSMPLRTLEESLSEELRRIDPDEVYASVIRG</sequence>
<feature type="compositionally biased region" description="Polar residues" evidence="1">
    <location>
        <begin position="72"/>
        <end position="94"/>
    </location>
</feature>
<reference evidence="4 5" key="1">
    <citation type="submission" date="2014-03" db="EMBL/GenBank/DDBJ databases">
        <title>Genomics of Bifidobacteria.</title>
        <authorList>
            <person name="Ventura M."/>
            <person name="Milani C."/>
            <person name="Lugli G.A."/>
        </authorList>
    </citation>
    <scope>NUCLEOTIDE SEQUENCE [LARGE SCALE GENOMIC DNA]</scope>
    <source>
        <strain evidence="4 5">DSM 22767</strain>
    </source>
</reference>
<name>A0A086ZHT2_9BIFI</name>
<dbReference type="InterPro" id="IPR046802">
    <property type="entry name" value="OpcA_G6PD_C"/>
</dbReference>
<dbReference type="eggNOG" id="COG3429">
    <property type="taxonomic scope" value="Bacteria"/>
</dbReference>
<dbReference type="Proteomes" id="UP000029096">
    <property type="component" value="Unassembled WGS sequence"/>
</dbReference>
<dbReference type="Pfam" id="PF20171">
    <property type="entry name" value="OpcA_G6PD_C"/>
    <property type="match status" value="1"/>
</dbReference>
<dbReference type="PANTHER" id="PTHR38658:SF1">
    <property type="entry name" value="OXPP CYCLE PROTEIN OPCA-RELATED"/>
    <property type="match status" value="1"/>
</dbReference>
<comment type="caution">
    <text evidence="4">The sequence shown here is derived from an EMBL/GenBank/DDBJ whole genome shotgun (WGS) entry which is preliminary data.</text>
</comment>
<dbReference type="RefSeq" id="WP_033521473.1">
    <property type="nucleotide sequence ID" value="NZ_JDUS01000007.1"/>
</dbReference>
<feature type="region of interest" description="Disordered" evidence="1">
    <location>
        <begin position="66"/>
        <end position="94"/>
    </location>
</feature>
<dbReference type="STRING" id="1437606.BBOH_0890"/>
<evidence type="ECO:0000259" key="2">
    <source>
        <dbReference type="Pfam" id="PF10128"/>
    </source>
</evidence>
<evidence type="ECO:0000313" key="4">
    <source>
        <dbReference type="EMBL" id="KFI46082.1"/>
    </source>
</evidence>
<protein>
    <submittedName>
        <fullName evidence="4">Glucose-6-phosphate dehydrogenase assembly protein OpcA</fullName>
    </submittedName>
</protein>
<gene>
    <name evidence="4" type="ORF">BBOH_0890</name>
</gene>
<proteinExistence type="predicted"/>
<organism evidence="4 5">
    <name type="scientific">Bifidobacterium bohemicum DSM 22767</name>
    <dbReference type="NCBI Taxonomy" id="1437606"/>
    <lineage>
        <taxon>Bacteria</taxon>
        <taxon>Bacillati</taxon>
        <taxon>Actinomycetota</taxon>
        <taxon>Actinomycetes</taxon>
        <taxon>Bifidobacteriales</taxon>
        <taxon>Bifidobacteriaceae</taxon>
        <taxon>Bifidobacterium</taxon>
    </lineage>
</organism>
<feature type="domain" description="Glucose-6-phosphate dehydrogenase assembly protein OpcA C-terminal" evidence="3">
    <location>
        <begin position="216"/>
        <end position="346"/>
    </location>
</feature>
<accession>A0A086ZHT2</accession>
<dbReference type="Pfam" id="PF10128">
    <property type="entry name" value="OpcA_G6PD_assem"/>
    <property type="match status" value="1"/>
</dbReference>
<dbReference type="OrthoDB" id="128564at2"/>
<dbReference type="InterPro" id="IPR004555">
    <property type="entry name" value="G6PDH_assembly_OpcA"/>
</dbReference>
<feature type="domain" description="Glucose-6-phosphate dehydrogenase assembly protein OpcA N-terminal" evidence="2">
    <location>
        <begin position="108"/>
        <end position="211"/>
    </location>
</feature>